<dbReference type="InterPro" id="IPR021109">
    <property type="entry name" value="Peptidase_aspartic_dom_sf"/>
</dbReference>
<evidence type="ECO:0000313" key="1">
    <source>
        <dbReference type="EMBL" id="OGI44279.1"/>
    </source>
</evidence>
<accession>A0A1F6TGQ8</accession>
<dbReference type="SUPFAM" id="SSF50630">
    <property type="entry name" value="Acid proteases"/>
    <property type="match status" value="1"/>
</dbReference>
<evidence type="ECO:0000313" key="2">
    <source>
        <dbReference type="Proteomes" id="UP000179344"/>
    </source>
</evidence>
<comment type="caution">
    <text evidence="1">The sequence shown here is derived from an EMBL/GenBank/DDBJ whole genome shotgun (WGS) entry which is preliminary data.</text>
</comment>
<dbReference type="EMBL" id="MFST01000059">
    <property type="protein sequence ID" value="OGI44279.1"/>
    <property type="molecule type" value="Genomic_DNA"/>
</dbReference>
<dbReference type="NCBIfam" id="TIGR02281">
    <property type="entry name" value="clan_AA_DTGA"/>
    <property type="match status" value="1"/>
</dbReference>
<dbReference type="InterPro" id="IPR011969">
    <property type="entry name" value="Clan_AA_Asp_peptidase_C"/>
</dbReference>
<organism evidence="1 2">
    <name type="scientific">Candidatus Muproteobacteria bacterium RBG_16_65_31</name>
    <dbReference type="NCBI Taxonomy" id="1817759"/>
    <lineage>
        <taxon>Bacteria</taxon>
        <taxon>Pseudomonadati</taxon>
        <taxon>Pseudomonadota</taxon>
        <taxon>Candidatus Muproteobacteria</taxon>
    </lineage>
</organism>
<protein>
    <recommendedName>
        <fullName evidence="3">Aspartyl protease</fullName>
    </recommendedName>
</protein>
<proteinExistence type="predicted"/>
<gene>
    <name evidence="1" type="ORF">A2V92_07030</name>
</gene>
<dbReference type="InterPro" id="IPR034122">
    <property type="entry name" value="Retropepsin-like_bacterial"/>
</dbReference>
<dbReference type="Proteomes" id="UP000179344">
    <property type="component" value="Unassembled WGS sequence"/>
</dbReference>
<sequence>MLALALLSAPPAGAAESITLHALFKDKAILVIDGARRVLKSGDTSPEGVRLIQTDTQREEAEVEVDGKRRVIRLGMIAGGFASQAKSSITLYPDSGGHFFADGLINGVAVRFMVDTGATTIAMNGATASRVGLDYKRSGRAGVAGTAAGMVRVYNLTLNSVQVGDVTLHNIEAGVIEGNYPTEVLLGMSFLGRFDMKREGEKLELIQRY</sequence>
<dbReference type="Gene3D" id="2.40.70.10">
    <property type="entry name" value="Acid Proteases"/>
    <property type="match status" value="1"/>
</dbReference>
<dbReference type="Pfam" id="PF13975">
    <property type="entry name" value="gag-asp_proteas"/>
    <property type="match status" value="1"/>
</dbReference>
<dbReference type="CDD" id="cd05483">
    <property type="entry name" value="retropepsin_like_bacteria"/>
    <property type="match status" value="1"/>
</dbReference>
<reference evidence="1 2" key="1">
    <citation type="journal article" date="2016" name="Nat. Commun.">
        <title>Thousands of microbial genomes shed light on interconnected biogeochemical processes in an aquifer system.</title>
        <authorList>
            <person name="Anantharaman K."/>
            <person name="Brown C.T."/>
            <person name="Hug L.A."/>
            <person name="Sharon I."/>
            <person name="Castelle C.J."/>
            <person name="Probst A.J."/>
            <person name="Thomas B.C."/>
            <person name="Singh A."/>
            <person name="Wilkins M.J."/>
            <person name="Karaoz U."/>
            <person name="Brodie E.L."/>
            <person name="Williams K.H."/>
            <person name="Hubbard S.S."/>
            <person name="Banfield J.F."/>
        </authorList>
    </citation>
    <scope>NUCLEOTIDE SEQUENCE [LARGE SCALE GENOMIC DNA]</scope>
</reference>
<evidence type="ECO:0008006" key="3">
    <source>
        <dbReference type="Google" id="ProtNLM"/>
    </source>
</evidence>
<dbReference type="AlphaFoldDB" id="A0A1F6TGQ8"/>
<name>A0A1F6TGQ8_9PROT</name>